<protein>
    <submittedName>
        <fullName evidence="1">Uncharacterized protein</fullName>
    </submittedName>
</protein>
<reference evidence="1" key="1">
    <citation type="submission" date="2022-11" db="EMBL/GenBank/DDBJ databases">
        <title>Lacinutrix neustonica HL-RS19T sp. nov., isolated from the surface microlayer sample of brackish Lake Shihwa.</title>
        <authorList>
            <person name="Choi J.Y."/>
            <person name="Hwang C.Y."/>
        </authorList>
    </citation>
    <scope>NUCLEOTIDE SEQUENCE</scope>
    <source>
        <strain evidence="1">HL-RS19</strain>
    </source>
</reference>
<dbReference type="AlphaFoldDB" id="A0A9E8MZJ5"/>
<keyword evidence="2" id="KW-1185">Reference proteome</keyword>
<dbReference type="Proteomes" id="UP001164705">
    <property type="component" value="Chromosome"/>
</dbReference>
<dbReference type="RefSeq" id="WP_267677710.1">
    <property type="nucleotide sequence ID" value="NZ_CP113088.1"/>
</dbReference>
<dbReference type="KEGG" id="lnu:N7U66_05825"/>
<accession>A0A9E8MZJ5</accession>
<dbReference type="EMBL" id="CP113088">
    <property type="protein sequence ID" value="WAC03135.1"/>
    <property type="molecule type" value="Genomic_DNA"/>
</dbReference>
<gene>
    <name evidence="1" type="ORF">N7U66_05825</name>
</gene>
<proteinExistence type="predicted"/>
<organism evidence="1 2">
    <name type="scientific">Lacinutrix neustonica</name>
    <dbReference type="NCBI Taxonomy" id="2980107"/>
    <lineage>
        <taxon>Bacteria</taxon>
        <taxon>Pseudomonadati</taxon>
        <taxon>Bacteroidota</taxon>
        <taxon>Flavobacteriia</taxon>
        <taxon>Flavobacteriales</taxon>
        <taxon>Flavobacteriaceae</taxon>
        <taxon>Lacinutrix</taxon>
    </lineage>
</organism>
<evidence type="ECO:0000313" key="1">
    <source>
        <dbReference type="EMBL" id="WAC03135.1"/>
    </source>
</evidence>
<sequence>MENECKNDFFKDMKLSRREIETFEKYVTTIEKAQKNGVEFLNADVLAFTPAALLVVAVAKFAYDVYQDYGTIASDPQDFQVHFKSIIKELNALESMDQDSPSLDTYARLRKDLICAKKKSK</sequence>
<name>A0A9E8MZJ5_9FLAO</name>
<evidence type="ECO:0000313" key="2">
    <source>
        <dbReference type="Proteomes" id="UP001164705"/>
    </source>
</evidence>